<comment type="caution">
    <text evidence="7">The sequence shown here is derived from an EMBL/GenBank/DDBJ whole genome shotgun (WGS) entry which is preliminary data.</text>
</comment>
<keyword evidence="4 6" id="KW-1133">Transmembrane helix</keyword>
<dbReference type="AlphaFoldDB" id="A0AAD7ZMN1"/>
<comment type="subcellular location">
    <subcellularLocation>
        <location evidence="1 6">Cell membrane</location>
        <topology evidence="1 6">Multi-pass membrane protein</topology>
    </subcellularLocation>
</comment>
<feature type="non-terminal residue" evidence="7">
    <location>
        <position position="308"/>
    </location>
</feature>
<keyword evidence="3 6" id="KW-0812">Transmembrane</keyword>
<comment type="function">
    <text evidence="6">Gustatory receptor which mediates acceptance or avoidance behavior, depending on its substrates.</text>
</comment>
<sequence>MDVCDFLNPTIIISRLFGLAPFTVVPHKITGTRGYKISKFWLIYSIILISFQILLQITVAYKTNYDQNEVVVTKSTEFVSQISLTIIVFIGIVTVYNSKKLTIALNKLSLISLRNSTDKNDPIMKIISLCSASFLIFLMPFSTVFLSYSLGFQSNSNFFILLFITNFPSIILPEILSINICIVLKDKFKIINLNLDPIKNSYKYYDHNMNKRQFIKLLSRFHCSLCELAEELNSVNDAQITLSVALDCIQFTNSLFTDLRVMVFNSMIKSKINQYSAITVWSSLFGVKITAFLWVCSLVCFEVSRKYN</sequence>
<keyword evidence="2 6" id="KW-1003">Cell membrane</keyword>
<evidence type="ECO:0000313" key="7">
    <source>
        <dbReference type="EMBL" id="KAJ9583539.1"/>
    </source>
</evidence>
<feature type="transmembrane region" description="Helical" evidence="6">
    <location>
        <begin position="126"/>
        <end position="146"/>
    </location>
</feature>
<feature type="transmembrane region" description="Helical" evidence="6">
    <location>
        <begin position="78"/>
        <end position="97"/>
    </location>
</feature>
<feature type="transmembrane region" description="Helical" evidence="6">
    <location>
        <begin position="37"/>
        <end position="58"/>
    </location>
</feature>
<keyword evidence="8" id="KW-1185">Reference proteome</keyword>
<dbReference type="GO" id="GO:0007165">
    <property type="term" value="P:signal transduction"/>
    <property type="evidence" value="ECO:0007669"/>
    <property type="project" value="UniProtKB-KW"/>
</dbReference>
<feature type="transmembrane region" description="Helical" evidence="6">
    <location>
        <begin position="158"/>
        <end position="184"/>
    </location>
</feature>
<proteinExistence type="inferred from homology"/>
<feature type="transmembrane region" description="Helical" evidence="6">
    <location>
        <begin position="6"/>
        <end position="25"/>
    </location>
</feature>
<keyword evidence="5 6" id="KW-0472">Membrane</keyword>
<dbReference type="Proteomes" id="UP001233999">
    <property type="component" value="Unassembled WGS sequence"/>
</dbReference>
<comment type="caution">
    <text evidence="6">Lacks conserved residue(s) required for the propagation of feature annotation.</text>
</comment>
<evidence type="ECO:0000313" key="8">
    <source>
        <dbReference type="Proteomes" id="UP001233999"/>
    </source>
</evidence>
<gene>
    <name evidence="7" type="ORF">L9F63_022102</name>
</gene>
<dbReference type="InterPro" id="IPR013604">
    <property type="entry name" value="7TM_chemorcpt"/>
</dbReference>
<evidence type="ECO:0000256" key="4">
    <source>
        <dbReference type="ARBA" id="ARBA00022989"/>
    </source>
</evidence>
<reference evidence="7" key="1">
    <citation type="journal article" date="2023" name="IScience">
        <title>Live-bearing cockroach genome reveals convergent evolutionary mechanisms linked to viviparity in insects and beyond.</title>
        <authorList>
            <person name="Fouks B."/>
            <person name="Harrison M.C."/>
            <person name="Mikhailova A.A."/>
            <person name="Marchal E."/>
            <person name="English S."/>
            <person name="Carruthers M."/>
            <person name="Jennings E.C."/>
            <person name="Chiamaka E.L."/>
            <person name="Frigard R.A."/>
            <person name="Pippel M."/>
            <person name="Attardo G.M."/>
            <person name="Benoit J.B."/>
            <person name="Bornberg-Bauer E."/>
            <person name="Tobe S.S."/>
        </authorList>
    </citation>
    <scope>NUCLEOTIDE SEQUENCE</scope>
    <source>
        <strain evidence="7">Stay&amp;Tobe</strain>
    </source>
</reference>
<keyword evidence="6" id="KW-0675">Receptor</keyword>
<accession>A0AAD7ZMN1</accession>
<evidence type="ECO:0000256" key="5">
    <source>
        <dbReference type="ARBA" id="ARBA00023136"/>
    </source>
</evidence>
<dbReference type="Pfam" id="PF08395">
    <property type="entry name" value="7tm_7"/>
    <property type="match status" value="1"/>
</dbReference>
<evidence type="ECO:0000256" key="2">
    <source>
        <dbReference type="ARBA" id="ARBA00022475"/>
    </source>
</evidence>
<reference evidence="7" key="2">
    <citation type="submission" date="2023-05" db="EMBL/GenBank/DDBJ databases">
        <authorList>
            <person name="Fouks B."/>
        </authorList>
    </citation>
    <scope>NUCLEOTIDE SEQUENCE</scope>
    <source>
        <strain evidence="7">Stay&amp;Tobe</strain>
        <tissue evidence="7">Testes</tissue>
    </source>
</reference>
<evidence type="ECO:0000256" key="1">
    <source>
        <dbReference type="ARBA" id="ARBA00004651"/>
    </source>
</evidence>
<feature type="transmembrane region" description="Helical" evidence="6">
    <location>
        <begin position="275"/>
        <end position="295"/>
    </location>
</feature>
<evidence type="ECO:0000256" key="3">
    <source>
        <dbReference type="ARBA" id="ARBA00022692"/>
    </source>
</evidence>
<dbReference type="GO" id="GO:0005886">
    <property type="term" value="C:plasma membrane"/>
    <property type="evidence" value="ECO:0007669"/>
    <property type="project" value="UniProtKB-SubCell"/>
</dbReference>
<organism evidence="7 8">
    <name type="scientific">Diploptera punctata</name>
    <name type="common">Pacific beetle cockroach</name>
    <dbReference type="NCBI Taxonomy" id="6984"/>
    <lineage>
        <taxon>Eukaryota</taxon>
        <taxon>Metazoa</taxon>
        <taxon>Ecdysozoa</taxon>
        <taxon>Arthropoda</taxon>
        <taxon>Hexapoda</taxon>
        <taxon>Insecta</taxon>
        <taxon>Pterygota</taxon>
        <taxon>Neoptera</taxon>
        <taxon>Polyneoptera</taxon>
        <taxon>Dictyoptera</taxon>
        <taxon>Blattodea</taxon>
        <taxon>Blaberoidea</taxon>
        <taxon>Blaberidae</taxon>
        <taxon>Diplopterinae</taxon>
        <taxon>Diploptera</taxon>
    </lineage>
</organism>
<dbReference type="EMBL" id="JASPKZ010007570">
    <property type="protein sequence ID" value="KAJ9583539.1"/>
    <property type="molecule type" value="Genomic_DNA"/>
</dbReference>
<protein>
    <recommendedName>
        <fullName evidence="6">Gustatory receptor</fullName>
    </recommendedName>
</protein>
<evidence type="ECO:0000256" key="6">
    <source>
        <dbReference type="RuleBase" id="RU363108"/>
    </source>
</evidence>
<dbReference type="GO" id="GO:0050909">
    <property type="term" value="P:sensory perception of taste"/>
    <property type="evidence" value="ECO:0007669"/>
    <property type="project" value="InterPro"/>
</dbReference>
<name>A0AAD7ZMN1_DIPPU</name>
<comment type="similarity">
    <text evidence="6">Belongs to the insect chemoreceptor superfamily. Gustatory receptor (GR) family.</text>
</comment>
<keyword evidence="6" id="KW-0807">Transducer</keyword>